<feature type="domain" description="Cytidyltransferase-like" evidence="14">
    <location>
        <begin position="298"/>
        <end position="374"/>
    </location>
</feature>
<dbReference type="GO" id="GO:0004306">
    <property type="term" value="F:ethanolamine-phosphate cytidylyltransferase activity"/>
    <property type="evidence" value="ECO:0007669"/>
    <property type="project" value="UniProtKB-EC"/>
</dbReference>
<dbReference type="Proteomes" id="UP001205105">
    <property type="component" value="Unassembled WGS sequence"/>
</dbReference>
<evidence type="ECO:0000256" key="6">
    <source>
        <dbReference type="ARBA" id="ARBA00023098"/>
    </source>
</evidence>
<keyword evidence="5" id="KW-0548">Nucleotidyltransferase</keyword>
<keyword evidence="6" id="KW-0443">Lipid metabolism</keyword>
<reference evidence="15" key="1">
    <citation type="submission" date="2020-11" db="EMBL/GenBank/DDBJ databases">
        <title>Chlorella ohadii genome sequencing and assembly.</title>
        <authorList>
            <person name="Murik O."/>
            <person name="Treves H."/>
            <person name="Kedem I."/>
            <person name="Shotland Y."/>
            <person name="Kaplan A."/>
        </authorList>
    </citation>
    <scope>NUCLEOTIDE SEQUENCE</scope>
    <source>
        <strain evidence="15">1</strain>
    </source>
</reference>
<keyword evidence="13" id="KW-1133">Transmembrane helix</keyword>
<dbReference type="CDD" id="cd02173">
    <property type="entry name" value="ECT"/>
    <property type="match status" value="1"/>
</dbReference>
<proteinExistence type="inferred from homology"/>
<dbReference type="PANTHER" id="PTHR45780:SF2">
    <property type="entry name" value="ETHANOLAMINE-PHOSPHATE CYTIDYLYLTRANSFERASE"/>
    <property type="match status" value="1"/>
</dbReference>
<evidence type="ECO:0000256" key="12">
    <source>
        <dbReference type="SAM" id="MobiDB-lite"/>
    </source>
</evidence>
<dbReference type="SUPFAM" id="SSF52374">
    <property type="entry name" value="Nucleotidylyl transferase"/>
    <property type="match status" value="2"/>
</dbReference>
<evidence type="ECO:0000256" key="7">
    <source>
        <dbReference type="ARBA" id="ARBA00023209"/>
    </source>
</evidence>
<sequence length="448" mass="49930">MFQPVHAPSTKTLALTIAGAAVAGAVVWHFTREFYYAYVPPKYQYRPGTMTGWMANALARHAKRRRSRRPCIGTWQGHGKCHIVYLLSCMKSAQVGLVPDSEILRCKGPPILNDAERLKLVESVKWVDEVLTDVPYDLTPEFLHELFTKHRIDYVLHGDDPCLLPDGTDAYAHAKKLGRFKMIKRTEGVSTTDIVGRMLMCSRDNARFSAEDKERLTLEFSLGNGDTDSDTEPGTPATSRHTTVSRFMPTSRRIVQARGLVKALILAFVARPAARCNFSSGKSAPAGARIVYIDGAFDLFHRAKQAGDFLLVGIHTDEDVTERRGPHLPIMGLHERALSVLSCRYVDEVVIGAPMVITEDLLTTFNISLVVTGTVHETSRGQESEAQRYGVPKDKGIFKVLDSPDTMTSAKLIERIVANRAQFEQRQAKKVKSEAAYYTTSKTYLQEV</sequence>
<dbReference type="InterPro" id="IPR014729">
    <property type="entry name" value="Rossmann-like_a/b/a_fold"/>
</dbReference>
<keyword evidence="13" id="KW-0812">Transmembrane</keyword>
<gene>
    <name evidence="15" type="ORF">COHA_007670</name>
</gene>
<feature type="domain" description="Cytidyltransferase-like" evidence="14">
    <location>
        <begin position="97"/>
        <end position="196"/>
    </location>
</feature>
<evidence type="ECO:0000256" key="11">
    <source>
        <dbReference type="ARBA" id="ARBA00031473"/>
    </source>
</evidence>
<feature type="transmembrane region" description="Helical" evidence="13">
    <location>
        <begin position="12"/>
        <end position="31"/>
    </location>
</feature>
<dbReference type="EMBL" id="JADXDR010000124">
    <property type="protein sequence ID" value="KAI7838527.1"/>
    <property type="molecule type" value="Genomic_DNA"/>
</dbReference>
<evidence type="ECO:0000313" key="16">
    <source>
        <dbReference type="Proteomes" id="UP001205105"/>
    </source>
</evidence>
<evidence type="ECO:0000256" key="3">
    <source>
        <dbReference type="ARBA" id="ARBA00022516"/>
    </source>
</evidence>
<accession>A0AAD5DIX2</accession>
<dbReference type="PANTHER" id="PTHR45780">
    <property type="entry name" value="ETHANOLAMINE-PHOSPHATE CYTIDYLYLTRANSFERASE"/>
    <property type="match status" value="1"/>
</dbReference>
<comment type="similarity">
    <text evidence="2">Belongs to the cytidylyltransferase family.</text>
</comment>
<protein>
    <recommendedName>
        <fullName evidence="10">ethanolamine-phosphate cytidylyltransferase</fullName>
        <ecNumber evidence="10">2.7.7.14</ecNumber>
    </recommendedName>
    <alternativeName>
        <fullName evidence="11">CTP:phosphoethanolamine cytidylyltransferase</fullName>
    </alternativeName>
</protein>
<feature type="region of interest" description="Disordered" evidence="12">
    <location>
        <begin position="222"/>
        <end position="242"/>
    </location>
</feature>
<dbReference type="GO" id="GO:0005737">
    <property type="term" value="C:cytoplasm"/>
    <property type="evidence" value="ECO:0007669"/>
    <property type="project" value="TreeGrafter"/>
</dbReference>
<keyword evidence="13" id="KW-0472">Membrane</keyword>
<evidence type="ECO:0000256" key="4">
    <source>
        <dbReference type="ARBA" id="ARBA00022679"/>
    </source>
</evidence>
<comment type="pathway">
    <text evidence="9">Phospholipid metabolism; phosphatidylethanolamine biosynthesis; phosphatidylethanolamine from ethanolamine: step 2/3.</text>
</comment>
<evidence type="ECO:0000256" key="5">
    <source>
        <dbReference type="ARBA" id="ARBA00022695"/>
    </source>
</evidence>
<dbReference type="Gene3D" id="3.40.50.620">
    <property type="entry name" value="HUPs"/>
    <property type="match status" value="2"/>
</dbReference>
<evidence type="ECO:0000313" key="15">
    <source>
        <dbReference type="EMBL" id="KAI7838527.1"/>
    </source>
</evidence>
<evidence type="ECO:0000256" key="10">
    <source>
        <dbReference type="ARBA" id="ARBA00024221"/>
    </source>
</evidence>
<dbReference type="GO" id="GO:0006646">
    <property type="term" value="P:phosphatidylethanolamine biosynthetic process"/>
    <property type="evidence" value="ECO:0007669"/>
    <property type="project" value="InterPro"/>
</dbReference>
<comment type="caution">
    <text evidence="15">The sequence shown here is derived from an EMBL/GenBank/DDBJ whole genome shotgun (WGS) entry which is preliminary data.</text>
</comment>
<name>A0AAD5DIX2_9CHLO</name>
<dbReference type="InterPro" id="IPR044608">
    <property type="entry name" value="Ect1/PCYT2"/>
</dbReference>
<evidence type="ECO:0000256" key="13">
    <source>
        <dbReference type="SAM" id="Phobius"/>
    </source>
</evidence>
<keyword evidence="7" id="KW-0594">Phospholipid biosynthesis</keyword>
<dbReference type="InterPro" id="IPR004821">
    <property type="entry name" value="Cyt_trans-like"/>
</dbReference>
<dbReference type="EC" id="2.7.7.14" evidence="10"/>
<evidence type="ECO:0000256" key="9">
    <source>
        <dbReference type="ARBA" id="ARBA00024191"/>
    </source>
</evidence>
<evidence type="ECO:0000259" key="14">
    <source>
        <dbReference type="Pfam" id="PF01467"/>
    </source>
</evidence>
<evidence type="ECO:0000256" key="2">
    <source>
        <dbReference type="ARBA" id="ARBA00010101"/>
    </source>
</evidence>
<organism evidence="15 16">
    <name type="scientific">Chlorella ohadii</name>
    <dbReference type="NCBI Taxonomy" id="2649997"/>
    <lineage>
        <taxon>Eukaryota</taxon>
        <taxon>Viridiplantae</taxon>
        <taxon>Chlorophyta</taxon>
        <taxon>core chlorophytes</taxon>
        <taxon>Trebouxiophyceae</taxon>
        <taxon>Chlorellales</taxon>
        <taxon>Chlorellaceae</taxon>
        <taxon>Chlorella clade</taxon>
        <taxon>Chlorella</taxon>
    </lineage>
</organism>
<evidence type="ECO:0000256" key="8">
    <source>
        <dbReference type="ARBA" id="ARBA00023264"/>
    </source>
</evidence>
<keyword evidence="3" id="KW-0444">Lipid biosynthesis</keyword>
<keyword evidence="16" id="KW-1185">Reference proteome</keyword>
<comment type="pathway">
    <text evidence="1">Lipid metabolism.</text>
</comment>
<dbReference type="Pfam" id="PF01467">
    <property type="entry name" value="CTP_transf_like"/>
    <property type="match status" value="2"/>
</dbReference>
<keyword evidence="8" id="KW-1208">Phospholipid metabolism</keyword>
<evidence type="ECO:0000256" key="1">
    <source>
        <dbReference type="ARBA" id="ARBA00005189"/>
    </source>
</evidence>
<dbReference type="AlphaFoldDB" id="A0AAD5DIX2"/>
<keyword evidence="4" id="KW-0808">Transferase</keyword>